<evidence type="ECO:0000313" key="2">
    <source>
        <dbReference type="Proteomes" id="UP000008063"/>
    </source>
</evidence>
<protein>
    <submittedName>
        <fullName evidence="1">Uncharacterized protein</fullName>
    </submittedName>
</protein>
<dbReference type="HOGENOM" id="CLU_3051822_0_0_1"/>
<accession>F8PH12</accession>
<proteinExistence type="predicted"/>
<reference evidence="2" key="1">
    <citation type="journal article" date="2011" name="Science">
        <title>The plant cell wall-decomposing machinery underlies the functional diversity of forest fungi.</title>
        <authorList>
            <person name="Eastwood D.C."/>
            <person name="Floudas D."/>
            <person name="Binder M."/>
            <person name="Majcherczyk A."/>
            <person name="Schneider P."/>
            <person name="Aerts A."/>
            <person name="Asiegbu F.O."/>
            <person name="Baker S.E."/>
            <person name="Barry K."/>
            <person name="Bendiksby M."/>
            <person name="Blumentritt M."/>
            <person name="Coutinho P.M."/>
            <person name="Cullen D."/>
            <person name="de Vries R.P."/>
            <person name="Gathman A."/>
            <person name="Goodell B."/>
            <person name="Henrissat B."/>
            <person name="Ihrmark K."/>
            <person name="Kauserud H."/>
            <person name="Kohler A."/>
            <person name="LaButti K."/>
            <person name="Lapidus A."/>
            <person name="Lavin J.L."/>
            <person name="Lee Y.-H."/>
            <person name="Lindquist E."/>
            <person name="Lilly W."/>
            <person name="Lucas S."/>
            <person name="Morin E."/>
            <person name="Murat C."/>
            <person name="Oguiza J.A."/>
            <person name="Park J."/>
            <person name="Pisabarro A.G."/>
            <person name="Riley R."/>
            <person name="Rosling A."/>
            <person name="Salamov A."/>
            <person name="Schmidt O."/>
            <person name="Schmutz J."/>
            <person name="Skrede I."/>
            <person name="Stenlid J."/>
            <person name="Wiebenga A."/>
            <person name="Xie X."/>
            <person name="Kuees U."/>
            <person name="Hibbett D.S."/>
            <person name="Hoffmeister D."/>
            <person name="Hoegberg N."/>
            <person name="Martin F."/>
            <person name="Grigoriev I.V."/>
            <person name="Watkinson S.C."/>
        </authorList>
    </citation>
    <scope>NUCLEOTIDE SEQUENCE [LARGE SCALE GENOMIC DNA]</scope>
    <source>
        <strain evidence="2">strain S7.3</strain>
    </source>
</reference>
<dbReference type="EMBL" id="GL945474">
    <property type="protein sequence ID" value="EGO04908.1"/>
    <property type="molecule type" value="Genomic_DNA"/>
</dbReference>
<gene>
    <name evidence="1" type="ORF">SERLA73DRAFT_128749</name>
</gene>
<keyword evidence="2" id="KW-1185">Reference proteome</keyword>
<organism evidence="2">
    <name type="scientific">Serpula lacrymans var. lacrymans (strain S7.3)</name>
    <name type="common">Dry rot fungus</name>
    <dbReference type="NCBI Taxonomy" id="936435"/>
    <lineage>
        <taxon>Eukaryota</taxon>
        <taxon>Fungi</taxon>
        <taxon>Dikarya</taxon>
        <taxon>Basidiomycota</taxon>
        <taxon>Agaricomycotina</taxon>
        <taxon>Agaricomycetes</taxon>
        <taxon>Agaricomycetidae</taxon>
        <taxon>Boletales</taxon>
        <taxon>Coniophorineae</taxon>
        <taxon>Serpulaceae</taxon>
        <taxon>Serpula</taxon>
    </lineage>
</organism>
<dbReference type="AlphaFoldDB" id="F8PH12"/>
<dbReference type="Proteomes" id="UP000008063">
    <property type="component" value="Unassembled WGS sequence"/>
</dbReference>
<evidence type="ECO:0000313" key="1">
    <source>
        <dbReference type="EMBL" id="EGO04908.1"/>
    </source>
</evidence>
<sequence length="54" mass="5954">MCMPKGCSTTCGARASHRLIGKLATTKDWLLSNWNQDMAGEKTVRVSSSELRII</sequence>
<dbReference type="InParanoid" id="F8PH12"/>
<name>F8PH12_SERL3</name>